<feature type="domain" description="HTH cro/C1-type" evidence="1">
    <location>
        <begin position="6"/>
        <end position="73"/>
    </location>
</feature>
<sequence length="94" mass="10323">MLVWMLRKVMAERGIWTGAALGRLLKEKAGYELSAPSISALLRGQPKQMKADTLDTLCTALECTPGELWVHTPSQIKAYSTTIQLVTIYTGISV</sequence>
<dbReference type="EMBL" id="CP098755">
    <property type="protein sequence ID" value="USG67773.1"/>
    <property type="molecule type" value="Genomic_DNA"/>
</dbReference>
<name>A0ABY4WL63_9BACL</name>
<dbReference type="Proteomes" id="UP001056500">
    <property type="component" value="Chromosome"/>
</dbReference>
<dbReference type="SUPFAM" id="SSF47413">
    <property type="entry name" value="lambda repressor-like DNA-binding domains"/>
    <property type="match status" value="1"/>
</dbReference>
<organism evidence="2 3">
    <name type="scientific">Brevibacillus ruminantium</name>
    <dbReference type="NCBI Taxonomy" id="2950604"/>
    <lineage>
        <taxon>Bacteria</taxon>
        <taxon>Bacillati</taxon>
        <taxon>Bacillota</taxon>
        <taxon>Bacilli</taxon>
        <taxon>Bacillales</taxon>
        <taxon>Paenibacillaceae</taxon>
        <taxon>Brevibacillus</taxon>
    </lineage>
</organism>
<evidence type="ECO:0000313" key="2">
    <source>
        <dbReference type="EMBL" id="USG67773.1"/>
    </source>
</evidence>
<accession>A0ABY4WL63</accession>
<dbReference type="InterPro" id="IPR010982">
    <property type="entry name" value="Lambda_DNA-bd_dom_sf"/>
</dbReference>
<reference evidence="2" key="1">
    <citation type="submission" date="2022-06" db="EMBL/GenBank/DDBJ databases">
        <title>Genome sequencing of Brevibacillus sp. BB3-R1.</title>
        <authorList>
            <person name="Heo J."/>
            <person name="Lee D."/>
            <person name="Won M."/>
            <person name="Han B.-H."/>
            <person name="Hong S.-B."/>
            <person name="Kwon S.-W."/>
        </authorList>
    </citation>
    <scope>NUCLEOTIDE SEQUENCE</scope>
    <source>
        <strain evidence="2">BB3-R1</strain>
    </source>
</reference>
<dbReference type="RefSeq" id="WP_251874867.1">
    <property type="nucleotide sequence ID" value="NZ_CP098755.1"/>
</dbReference>
<dbReference type="Pfam" id="PF13443">
    <property type="entry name" value="HTH_26"/>
    <property type="match status" value="1"/>
</dbReference>
<keyword evidence="3" id="KW-1185">Reference proteome</keyword>
<proteinExistence type="predicted"/>
<protein>
    <submittedName>
        <fullName evidence="2">Helix-turn-helix transcriptional regulator</fullName>
    </submittedName>
</protein>
<dbReference type="InterPro" id="IPR001387">
    <property type="entry name" value="Cro/C1-type_HTH"/>
</dbReference>
<evidence type="ECO:0000259" key="1">
    <source>
        <dbReference type="Pfam" id="PF13443"/>
    </source>
</evidence>
<gene>
    <name evidence="2" type="ORF">NDK47_11055</name>
</gene>
<evidence type="ECO:0000313" key="3">
    <source>
        <dbReference type="Proteomes" id="UP001056500"/>
    </source>
</evidence>